<dbReference type="PANTHER" id="PTHR21432">
    <property type="entry name" value="ACETYL-COA HYDROLASE-RELATED"/>
    <property type="match status" value="1"/>
</dbReference>
<proteinExistence type="predicted"/>
<feature type="domain" description="Acetyl-CoA hydrolase/transferase C-terminal" evidence="1">
    <location>
        <begin position="265"/>
        <end position="416"/>
    </location>
</feature>
<dbReference type="Proteomes" id="UP000634522">
    <property type="component" value="Unassembled WGS sequence"/>
</dbReference>
<dbReference type="Gene3D" id="3.40.1080.20">
    <property type="entry name" value="Acetyl-CoA hydrolase/transferase C-terminal domain"/>
    <property type="match status" value="1"/>
</dbReference>
<name>A0ABX1NAY4_9RHOO</name>
<protein>
    <submittedName>
        <fullName evidence="2">Acetyl-CoA hydrolase</fullName>
    </submittedName>
</protein>
<evidence type="ECO:0000313" key="2">
    <source>
        <dbReference type="EMBL" id="NMF96400.1"/>
    </source>
</evidence>
<dbReference type="EMBL" id="WTVS01000004">
    <property type="protein sequence ID" value="NMF96400.1"/>
    <property type="molecule type" value="Genomic_DNA"/>
</dbReference>
<gene>
    <name evidence="2" type="ORF">GPA27_03185</name>
</gene>
<evidence type="ECO:0000313" key="3">
    <source>
        <dbReference type="Proteomes" id="UP000634522"/>
    </source>
</evidence>
<keyword evidence="2" id="KW-0378">Hydrolase</keyword>
<dbReference type="InterPro" id="IPR046433">
    <property type="entry name" value="ActCoA_hydro"/>
</dbReference>
<dbReference type="Pfam" id="PF13336">
    <property type="entry name" value="AcetylCoA_hyd_C"/>
    <property type="match status" value="1"/>
</dbReference>
<dbReference type="InterPro" id="IPR026888">
    <property type="entry name" value="AcetylCoA_hyd_C"/>
</dbReference>
<dbReference type="Gene3D" id="3.40.1080.10">
    <property type="entry name" value="Glutaconate Coenzyme A-transferase"/>
    <property type="match status" value="1"/>
</dbReference>
<dbReference type="InterPro" id="IPR037171">
    <property type="entry name" value="NagB/RpiA_transferase-like"/>
</dbReference>
<sequence length="425" mass="44901">MTIGSAATRHQRLSMAEVVEGLRPGMTVFVSGTSGESLAFAEALKSNPDAAAGVRFVGVLFPGINDIAYVGLHPEARQRAYFMMPGFRPDFLNGRVELLPIDYLGAWRDLATLDVDVAIAQVSEPDAEGRLSLGICHDFVSAVWGRARRKVAHINPRMPRTRSGVSLNLDECDVIVEVDAPLVMLAPEAASAPLQQLAAHVAGIVRDGDTLQLGIGRMVTAVLESLASHRRLALHAGMATEAVLPLLAQGVIDGPGSLSVGIALGGEDFYRRAAEDERFRFAPVSETHDIRRIAAIDNFVAINAAIEVDLLGQVNCETLGGQLVAGAGGMPAFAQGAKLSEGGRAVFALLSTASRGAVSRIVPQLDASSLVGAARHVADFVVTEYGVADLRGAGLGERAARLIAIAAPDHRDALSDAWRVRRAKF</sequence>
<organism evidence="2 3">
    <name type="scientific">Aromatoleum toluolicum</name>
    <dbReference type="NCBI Taxonomy" id="90060"/>
    <lineage>
        <taxon>Bacteria</taxon>
        <taxon>Pseudomonadati</taxon>
        <taxon>Pseudomonadota</taxon>
        <taxon>Betaproteobacteria</taxon>
        <taxon>Rhodocyclales</taxon>
        <taxon>Rhodocyclaceae</taxon>
        <taxon>Aromatoleum</taxon>
    </lineage>
</organism>
<accession>A0ABX1NAY4</accession>
<comment type="caution">
    <text evidence="2">The sequence shown here is derived from an EMBL/GenBank/DDBJ whole genome shotgun (WGS) entry which is preliminary data.</text>
</comment>
<dbReference type="RefSeq" id="WP_169137771.1">
    <property type="nucleotide sequence ID" value="NZ_WTVS01000004.1"/>
</dbReference>
<dbReference type="InterPro" id="IPR038460">
    <property type="entry name" value="AcetylCoA_hyd_C_sf"/>
</dbReference>
<dbReference type="PANTHER" id="PTHR21432:SF20">
    <property type="entry name" value="ACETYL-COA HYDROLASE"/>
    <property type="match status" value="1"/>
</dbReference>
<evidence type="ECO:0000259" key="1">
    <source>
        <dbReference type="Pfam" id="PF13336"/>
    </source>
</evidence>
<reference evidence="2 3" key="1">
    <citation type="submission" date="2019-12" db="EMBL/GenBank/DDBJ databases">
        <title>Comparative genomics gives insights into the taxonomy of the Azoarcus-Aromatoleum group and reveals separate origins of nif in the plant-associated Azoarcus and non-plant-associated Aromatoleum sub-groups.</title>
        <authorList>
            <person name="Lafos M."/>
            <person name="Maluk M."/>
            <person name="Batista M."/>
            <person name="Junghare M."/>
            <person name="Carmona M."/>
            <person name="Faoro H."/>
            <person name="Cruz L.M."/>
            <person name="Battistoni F."/>
            <person name="De Souza E."/>
            <person name="Pedrosa F."/>
            <person name="Chen W.-M."/>
            <person name="Poole P.S."/>
            <person name="Dixon R.A."/>
            <person name="James E.K."/>
        </authorList>
    </citation>
    <scope>NUCLEOTIDE SEQUENCE [LARGE SCALE GENOMIC DNA]</scope>
    <source>
        <strain evidence="2 3">T</strain>
    </source>
</reference>
<dbReference type="SUPFAM" id="SSF100950">
    <property type="entry name" value="NagB/RpiA/CoA transferase-like"/>
    <property type="match status" value="2"/>
</dbReference>
<keyword evidence="3" id="KW-1185">Reference proteome</keyword>
<dbReference type="Gene3D" id="3.30.750.70">
    <property type="entry name" value="4-hydroxybutyrate coenzyme like domains"/>
    <property type="match status" value="1"/>
</dbReference>
<dbReference type="GO" id="GO:0016787">
    <property type="term" value="F:hydrolase activity"/>
    <property type="evidence" value="ECO:0007669"/>
    <property type="project" value="UniProtKB-KW"/>
</dbReference>